<accession>A0A164Q0H2</accession>
<gene>
    <name evidence="5" type="ORF">SISNIDRAFT_489423</name>
</gene>
<organism evidence="5 6">
    <name type="scientific">Sistotremastrum niveocremeum HHB9708</name>
    <dbReference type="NCBI Taxonomy" id="1314777"/>
    <lineage>
        <taxon>Eukaryota</taxon>
        <taxon>Fungi</taxon>
        <taxon>Dikarya</taxon>
        <taxon>Basidiomycota</taxon>
        <taxon>Agaricomycotina</taxon>
        <taxon>Agaricomycetes</taxon>
        <taxon>Sistotremastrales</taxon>
        <taxon>Sistotremastraceae</taxon>
        <taxon>Sertulicium</taxon>
        <taxon>Sertulicium niveocremeum</taxon>
    </lineage>
</organism>
<feature type="domain" description="NACHT" evidence="4">
    <location>
        <begin position="417"/>
        <end position="565"/>
    </location>
</feature>
<evidence type="ECO:0000259" key="4">
    <source>
        <dbReference type="PROSITE" id="PS50837"/>
    </source>
</evidence>
<dbReference type="PROSITE" id="PS50082">
    <property type="entry name" value="WD_REPEATS_2"/>
    <property type="match status" value="6"/>
</dbReference>
<feature type="repeat" description="WD" evidence="3">
    <location>
        <begin position="1242"/>
        <end position="1277"/>
    </location>
</feature>
<dbReference type="OrthoDB" id="163438at2759"/>
<evidence type="ECO:0000256" key="1">
    <source>
        <dbReference type="ARBA" id="ARBA00022574"/>
    </source>
</evidence>
<name>A0A164Q0H2_9AGAM</name>
<dbReference type="PANTHER" id="PTHR22847">
    <property type="entry name" value="WD40 REPEAT PROTEIN"/>
    <property type="match status" value="1"/>
</dbReference>
<evidence type="ECO:0000313" key="5">
    <source>
        <dbReference type="EMBL" id="KZS89207.1"/>
    </source>
</evidence>
<evidence type="ECO:0000256" key="2">
    <source>
        <dbReference type="ARBA" id="ARBA00022737"/>
    </source>
</evidence>
<feature type="repeat" description="WD" evidence="3">
    <location>
        <begin position="1068"/>
        <end position="1098"/>
    </location>
</feature>
<dbReference type="Proteomes" id="UP000076722">
    <property type="component" value="Unassembled WGS sequence"/>
</dbReference>
<dbReference type="InterPro" id="IPR036322">
    <property type="entry name" value="WD40_repeat_dom_sf"/>
</dbReference>
<feature type="repeat" description="WD" evidence="3">
    <location>
        <begin position="1025"/>
        <end position="1066"/>
    </location>
</feature>
<dbReference type="CDD" id="cd00200">
    <property type="entry name" value="WD40"/>
    <property type="match status" value="1"/>
</dbReference>
<dbReference type="PROSITE" id="PS50294">
    <property type="entry name" value="WD_REPEATS_REGION"/>
    <property type="match status" value="3"/>
</dbReference>
<reference evidence="5 6" key="1">
    <citation type="journal article" date="2016" name="Mol. Biol. Evol.">
        <title>Comparative Genomics of Early-Diverging Mushroom-Forming Fungi Provides Insights into the Origins of Lignocellulose Decay Capabilities.</title>
        <authorList>
            <person name="Nagy L.G."/>
            <person name="Riley R."/>
            <person name="Tritt A."/>
            <person name="Adam C."/>
            <person name="Daum C."/>
            <person name="Floudas D."/>
            <person name="Sun H."/>
            <person name="Yadav J.S."/>
            <person name="Pangilinan J."/>
            <person name="Larsson K.H."/>
            <person name="Matsuura K."/>
            <person name="Barry K."/>
            <person name="Labutti K."/>
            <person name="Kuo R."/>
            <person name="Ohm R.A."/>
            <person name="Bhattacharya S.S."/>
            <person name="Shirouzu T."/>
            <person name="Yoshinaga Y."/>
            <person name="Martin F.M."/>
            <person name="Grigoriev I.V."/>
            <person name="Hibbett D.S."/>
        </authorList>
    </citation>
    <scope>NUCLEOTIDE SEQUENCE [LARGE SCALE GENOMIC DNA]</scope>
    <source>
        <strain evidence="5 6">HHB9708</strain>
    </source>
</reference>
<dbReference type="InterPro" id="IPR056884">
    <property type="entry name" value="NPHP3-like_N"/>
</dbReference>
<keyword evidence="2" id="KW-0677">Repeat</keyword>
<dbReference type="Pfam" id="PF00400">
    <property type="entry name" value="WD40"/>
    <property type="match status" value="5"/>
</dbReference>
<dbReference type="InterPro" id="IPR027417">
    <property type="entry name" value="P-loop_NTPase"/>
</dbReference>
<dbReference type="CDD" id="cd00030">
    <property type="entry name" value="C2"/>
    <property type="match status" value="1"/>
</dbReference>
<feature type="repeat" description="WD" evidence="3">
    <location>
        <begin position="1376"/>
        <end position="1417"/>
    </location>
</feature>
<protein>
    <submittedName>
        <fullName evidence="5">WD40 repeat-like protein</fullName>
    </submittedName>
</protein>
<dbReference type="PANTHER" id="PTHR22847:SF637">
    <property type="entry name" value="WD REPEAT DOMAIN 5B"/>
    <property type="match status" value="1"/>
</dbReference>
<evidence type="ECO:0000256" key="3">
    <source>
        <dbReference type="PROSITE-ProRule" id="PRU00221"/>
    </source>
</evidence>
<sequence length="1593" mass="177590">MASQRFNDPPTQQRLEQVLDFRFEIWKLQVNKFVLIHVDFPMLTFFNIYIVLQIGGEKKKTQSLRVISAQTPIFWNATYTFAPDGGDEQHLQVKMMNRRTVGCNETLSSATHLLSKLTSGKSELPMKFGNILGNTESRLYLSVYVPQSNPAMQPDMEQTMVTPKVQPNAVSRPQTPEEAKHISINPSAVIAPIIAISASTALKPVATDAWTTLLDYLEKLDGIVKVVDEIAKIHPYVNGAWLLLSAAYKIVREQEARDGKVNELIELMNQMYSFVELVDVRDRILPVSKVIEQMGQESARCATFIMCYQQKNTLGKIFSSIVYNWDGDLASFKSNFQKLRSDFNDGLTVQSHLVLRGVHEDLNRLLIQGHPSLAKGRLQASWDPSLGCLPDTRSDILDLILSWIVGNPDTKENVASNIFWLSGPPGSGKSSIAHTLAQRCSSEELGILGASFFFKHDEAERTKAENVFPKIALDLAAYNLELSHEIASELSQPDSLVSGLERQFEAYVAGPIQRSHTITPIVIIIDALDECSHDDDDHRAQLLKIIAREGPKLPSNVRIIIFSQPEEDIVDAFQTFQRHDLELDSSPNQTDLVKYVSMTFSDMASSKALQRRGIVPPWPKDELRQEFVKRTAGLFIWAKTALEYIRHSWDPDAVLLSLVKESIAGRGAQDSLYTLYERALDGIEYIDQPTFAHEFRIVIGTLIVSRNPLSISTISRLIGDELGGRDIRGVLETMQSVLREIGSDSAPIRLLHSSFSDYLTDRTLCTDELRLIVRPTHHALMAQRCLRIMNASLKCNICDLPNNLLFDEIDDLSSRVATNISPELRYACRYWVDHVIRSEGQEKLLVDLSSKFLHAHSLEWLEVMSLIQETDDVADILQGLLRWARVQVSTSIVKILKLVKSLIAKLQDKADVEGTLVKYLTELQHLFHQFGSMISSAGHHIYTSALPFIPSGSLLQPLLTTYHDIPNLCIGRDKTWPPLEILRGHTKVINAIAFSPDGTQFTSASSDKTLCIWDARTHEPIRRGIKGHEDDVSCLAYSHTGKRILSGSYDNTLKLWASDTGEKITDIPSLHEDKITSLACSSDGKYFASASADGTINIRLTKNNSLHFTFKHSTSVYSLVFNHANTRIACGTEDGSVLCLKLNDRSLAFKKELTNIRSPIHCVRYSNQDEHLGVAIETGDSQNVSGIYLLDPSTGSSLGQPLLQSLPVQHFEFSPDSTKIAASTSGPQSALYIIDLPSGKILSSHRNRPFSFTYAPNSSIIASSSPSEHLLLWDVQTLLSSPANDINENQPSVKQVIFSSDESKLIGGTREGTIRRWDLITGVEDPPACAAVIGDNKIITALAIDHKGGMIAYGLLHGLVHVRSVKSDDGNAITLSHPHKRTITSLCFAPHAHQLAVGALGGTITIWDYDNKSILKNFEYRVEGTNEKTERGSNISTEIIQFSKNGEHLAAIFEDVIVLWELRQGGIEKYISITRTEGHPILDLSFSSQSELGIWISTLRNPPIFVDFDISGGTVQTDSKTHPPLPFFVDEDAWVYEYPSHRLFQLTPRSTPKTLLAITRRGRLAFQSGGRVRVIDFSKYLKNQEPNGHACQK</sequence>
<feature type="repeat" description="WD" evidence="3">
    <location>
        <begin position="982"/>
        <end position="1023"/>
    </location>
</feature>
<evidence type="ECO:0000313" key="6">
    <source>
        <dbReference type="Proteomes" id="UP000076722"/>
    </source>
</evidence>
<dbReference type="EMBL" id="KV419429">
    <property type="protein sequence ID" value="KZS89207.1"/>
    <property type="molecule type" value="Genomic_DNA"/>
</dbReference>
<keyword evidence="1 3" id="KW-0853">WD repeat</keyword>
<dbReference type="PROSITE" id="PS50837">
    <property type="entry name" value="NACHT"/>
    <property type="match status" value="1"/>
</dbReference>
<dbReference type="SUPFAM" id="SSF52540">
    <property type="entry name" value="P-loop containing nucleoside triphosphate hydrolases"/>
    <property type="match status" value="1"/>
</dbReference>
<dbReference type="InterPro" id="IPR007111">
    <property type="entry name" value="NACHT_NTPase"/>
</dbReference>
<proteinExistence type="predicted"/>
<feature type="repeat" description="WD" evidence="3">
    <location>
        <begin position="1286"/>
        <end position="1319"/>
    </location>
</feature>
<dbReference type="Pfam" id="PF24883">
    <property type="entry name" value="NPHP3_N"/>
    <property type="match status" value="1"/>
</dbReference>
<keyword evidence="6" id="KW-1185">Reference proteome</keyword>
<dbReference type="Gene3D" id="2.130.10.10">
    <property type="entry name" value="YVTN repeat-like/Quinoprotein amine dehydrogenase"/>
    <property type="match status" value="3"/>
</dbReference>
<dbReference type="STRING" id="1314777.A0A164Q0H2"/>
<dbReference type="Gene3D" id="3.40.50.300">
    <property type="entry name" value="P-loop containing nucleotide triphosphate hydrolases"/>
    <property type="match status" value="1"/>
</dbReference>
<dbReference type="GO" id="GO:1990234">
    <property type="term" value="C:transferase complex"/>
    <property type="evidence" value="ECO:0007669"/>
    <property type="project" value="UniProtKB-ARBA"/>
</dbReference>
<dbReference type="SUPFAM" id="SSF50978">
    <property type="entry name" value="WD40 repeat-like"/>
    <property type="match status" value="2"/>
</dbReference>
<dbReference type="SMART" id="SM00320">
    <property type="entry name" value="WD40"/>
    <property type="match status" value="8"/>
</dbReference>
<dbReference type="InterPro" id="IPR015943">
    <property type="entry name" value="WD40/YVTN_repeat-like_dom_sf"/>
</dbReference>
<dbReference type="InterPro" id="IPR001680">
    <property type="entry name" value="WD40_rpt"/>
</dbReference>